<dbReference type="InterPro" id="IPR004365">
    <property type="entry name" value="NA-bd_OB_tRNA"/>
</dbReference>
<reference evidence="10" key="1">
    <citation type="journal article" date="2019" name="Int. J. Syst. Evol. Microbiol.">
        <title>The Global Catalogue of Microorganisms (GCM) 10K type strain sequencing project: providing services to taxonomists for standard genome sequencing and annotation.</title>
        <authorList>
            <consortium name="The Broad Institute Genomics Platform"/>
            <consortium name="The Broad Institute Genome Sequencing Center for Infectious Disease"/>
            <person name="Wu L."/>
            <person name="Ma J."/>
        </authorList>
    </citation>
    <scope>NUCLEOTIDE SEQUENCE [LARGE SCALE GENOMIC DNA]</scope>
    <source>
        <strain evidence="10">Q85</strain>
    </source>
</reference>
<dbReference type="SUPFAM" id="SSF50249">
    <property type="entry name" value="Nucleic acid-binding proteins"/>
    <property type="match status" value="1"/>
</dbReference>
<dbReference type="SUPFAM" id="SSF55261">
    <property type="entry name" value="GAD domain-like"/>
    <property type="match status" value="1"/>
</dbReference>
<evidence type="ECO:0000313" key="9">
    <source>
        <dbReference type="EMBL" id="MFD1787198.1"/>
    </source>
</evidence>
<dbReference type="InterPro" id="IPR004115">
    <property type="entry name" value="GAD-like_sf"/>
</dbReference>
<dbReference type="SUPFAM" id="SSF55681">
    <property type="entry name" value="Class II aaRS and biotin synthetases"/>
    <property type="match status" value="1"/>
</dbReference>
<dbReference type="Gene3D" id="2.40.50.140">
    <property type="entry name" value="Nucleic acid-binding proteins"/>
    <property type="match status" value="1"/>
</dbReference>
<keyword evidence="6 7" id="KW-0030">Aminoacyl-tRNA synthetase</keyword>
<dbReference type="EC" id="6.1.1.23" evidence="7"/>
<dbReference type="Pfam" id="PF01336">
    <property type="entry name" value="tRNA_anti-codon"/>
    <property type="match status" value="1"/>
</dbReference>
<dbReference type="Pfam" id="PF00152">
    <property type="entry name" value="tRNA-synt_2"/>
    <property type="match status" value="1"/>
</dbReference>
<dbReference type="EMBL" id="JBHUFC010000002">
    <property type="protein sequence ID" value="MFD1787198.1"/>
    <property type="molecule type" value="Genomic_DNA"/>
</dbReference>
<comment type="similarity">
    <text evidence="1 7">Belongs to the class-II aminoacyl-tRNA synthetase family. Type 1 subfamily.</text>
</comment>
<name>A0ABW4NBB1_9SPHN</name>
<feature type="binding site" evidence="7">
    <location>
        <begin position="541"/>
        <end position="544"/>
    </location>
    <ligand>
        <name>ATP</name>
        <dbReference type="ChEBI" id="CHEBI:30616"/>
    </ligand>
</feature>
<gene>
    <name evidence="7 9" type="primary">aspS</name>
    <name evidence="9" type="ORF">ACFSC3_06415</name>
</gene>
<comment type="catalytic activity">
    <reaction evidence="7">
        <text>tRNA(Asx) + L-aspartate + ATP = L-aspartyl-tRNA(Asx) + AMP + diphosphate</text>
        <dbReference type="Rhea" id="RHEA:18349"/>
        <dbReference type="Rhea" id="RHEA-COMP:9710"/>
        <dbReference type="Rhea" id="RHEA-COMP:9711"/>
        <dbReference type="ChEBI" id="CHEBI:29991"/>
        <dbReference type="ChEBI" id="CHEBI:30616"/>
        <dbReference type="ChEBI" id="CHEBI:33019"/>
        <dbReference type="ChEBI" id="CHEBI:78442"/>
        <dbReference type="ChEBI" id="CHEBI:78516"/>
        <dbReference type="ChEBI" id="CHEBI:456215"/>
        <dbReference type="EC" id="6.1.1.23"/>
    </reaction>
</comment>
<dbReference type="PRINTS" id="PR01042">
    <property type="entry name" value="TRNASYNTHASP"/>
</dbReference>
<evidence type="ECO:0000256" key="2">
    <source>
        <dbReference type="ARBA" id="ARBA00022598"/>
    </source>
</evidence>
<dbReference type="GO" id="GO:0004815">
    <property type="term" value="F:aspartate-tRNA ligase activity"/>
    <property type="evidence" value="ECO:0007669"/>
    <property type="project" value="UniProtKB-EC"/>
</dbReference>
<dbReference type="InterPro" id="IPR002312">
    <property type="entry name" value="Asp/Asn-tRNA-synth_IIb"/>
</dbReference>
<dbReference type="Proteomes" id="UP001597283">
    <property type="component" value="Unassembled WGS sequence"/>
</dbReference>
<comment type="subunit">
    <text evidence="7">Homodimer.</text>
</comment>
<feature type="site" description="Important for tRNA non-discrimination" evidence="7">
    <location>
        <position position="83"/>
    </location>
</feature>
<feature type="binding site" evidence="7">
    <location>
        <position position="489"/>
    </location>
    <ligand>
        <name>ATP</name>
        <dbReference type="ChEBI" id="CHEBI:30616"/>
    </ligand>
</feature>
<evidence type="ECO:0000259" key="8">
    <source>
        <dbReference type="PROSITE" id="PS50862"/>
    </source>
</evidence>
<dbReference type="CDD" id="cd04317">
    <property type="entry name" value="EcAspRS_like_N"/>
    <property type="match status" value="1"/>
</dbReference>
<dbReference type="NCBIfam" id="NF001750">
    <property type="entry name" value="PRK00476.1"/>
    <property type="match status" value="1"/>
</dbReference>
<dbReference type="InterPro" id="IPR004524">
    <property type="entry name" value="Asp-tRNA-ligase_1"/>
</dbReference>
<dbReference type="Pfam" id="PF02938">
    <property type="entry name" value="GAD"/>
    <property type="match status" value="1"/>
</dbReference>
<dbReference type="InterPro" id="IPR012340">
    <property type="entry name" value="NA-bd_OB-fold"/>
</dbReference>
<evidence type="ECO:0000313" key="10">
    <source>
        <dbReference type="Proteomes" id="UP001597283"/>
    </source>
</evidence>
<feature type="site" description="Important for tRNA non-discrimination" evidence="7">
    <location>
        <position position="33"/>
    </location>
</feature>
<comment type="function">
    <text evidence="7">Aspartyl-tRNA synthetase with relaxed tRNA specificity since it is able to aspartylate not only its cognate tRNA(Asp) but also tRNA(Asn). Reaction proceeds in two steps: L-aspartate is first activated by ATP to form Asp-AMP and then transferred to the acceptor end of tRNA(Asp/Asn).</text>
</comment>
<feature type="binding site" evidence="7">
    <location>
        <position position="175"/>
    </location>
    <ligand>
        <name>L-aspartate</name>
        <dbReference type="ChEBI" id="CHEBI:29991"/>
    </ligand>
</feature>
<evidence type="ECO:0000256" key="3">
    <source>
        <dbReference type="ARBA" id="ARBA00022741"/>
    </source>
</evidence>
<evidence type="ECO:0000256" key="7">
    <source>
        <dbReference type="HAMAP-Rule" id="MF_00044"/>
    </source>
</evidence>
<dbReference type="PANTHER" id="PTHR22594:SF5">
    <property type="entry name" value="ASPARTATE--TRNA LIGASE, MITOCHONDRIAL"/>
    <property type="match status" value="1"/>
</dbReference>
<dbReference type="InterPro" id="IPR045864">
    <property type="entry name" value="aa-tRNA-synth_II/BPL/LPL"/>
</dbReference>
<dbReference type="Gene3D" id="3.30.1360.30">
    <property type="entry name" value="GAD-like domain"/>
    <property type="match status" value="1"/>
</dbReference>
<sequence length="612" mass="67503">MHAYRTHTCAALRASDVGQAIRLSGWVHRKRDHGGVLFVDLRDHYGITQVVADADSPALPILEGLRVESVITIDGEVKARSAGTVNANLPTGEIEVFARSVTVQSPAQELPLPVAGEADYPEDIRLRYRFLDLRREKLHANILLRSGVISSLRRRMIDQGFTEFQTPILTASSPEGARDYLVPSRVHPGKFYALPQAPQMFKQLLMVAGFDRYFQIAPCFRDEDARADRSPGEFYQLDFEMSYVTQEDVFAAIEPVLHGVFEEFADWQGKGRTVSPLPFKRIPYRESMLKYGNDKPDLRNPILISDVSEHFKGSGFGLFDKLVSSGNVVRAIPAPGTADKSRKFFDDMNDWARGEGHAGLGYITQKNGELGGPIAKNHGEEATRKLIAELGLGPNDGIFFAAGKEGAAAKLAGLARTRIAEQLGLIDDKRFEFCWIVDFPMFEYDEDAKKVDFSHNPFSMPQGEMAALEGKDPLDILAYQYDIVCNGVELSSGAIRNHRPEIMYKAFEIAGYSQADVDTNFAGMINAFKYGAPPHGGSAPGVDRIVMLLADEPNIREVIVFPMTQKAEDLMMGAPNFATPKQLKELNLKLVEPTKPGVAAGAQPVAAVVKPE</sequence>
<dbReference type="InterPro" id="IPR029351">
    <property type="entry name" value="GAD_dom"/>
</dbReference>
<evidence type="ECO:0000256" key="5">
    <source>
        <dbReference type="ARBA" id="ARBA00022917"/>
    </source>
</evidence>
<feature type="region of interest" description="Aspartate" evidence="7">
    <location>
        <begin position="199"/>
        <end position="202"/>
    </location>
</feature>
<keyword evidence="10" id="KW-1185">Reference proteome</keyword>
<dbReference type="RefSeq" id="WP_380939559.1">
    <property type="nucleotide sequence ID" value="NZ_JBHUFC010000002.1"/>
</dbReference>
<evidence type="ECO:0000256" key="1">
    <source>
        <dbReference type="ARBA" id="ARBA00006303"/>
    </source>
</evidence>
<dbReference type="CDD" id="cd00777">
    <property type="entry name" value="AspRS_core"/>
    <property type="match status" value="1"/>
</dbReference>
<dbReference type="NCBIfam" id="TIGR00459">
    <property type="entry name" value="aspS_bact"/>
    <property type="match status" value="1"/>
</dbReference>
<dbReference type="InterPro" id="IPR004364">
    <property type="entry name" value="Aa-tRNA-synt_II"/>
</dbReference>
<organism evidence="9 10">
    <name type="scientific">Sphingomonas floccifaciens</name>
    <dbReference type="NCBI Taxonomy" id="1844115"/>
    <lineage>
        <taxon>Bacteria</taxon>
        <taxon>Pseudomonadati</taxon>
        <taxon>Pseudomonadota</taxon>
        <taxon>Alphaproteobacteria</taxon>
        <taxon>Sphingomonadales</taxon>
        <taxon>Sphingomonadaceae</taxon>
        <taxon>Sphingomonas</taxon>
    </lineage>
</organism>
<comment type="subcellular location">
    <subcellularLocation>
        <location evidence="7">Cytoplasm</location>
    </subcellularLocation>
</comment>
<feature type="binding site" evidence="7">
    <location>
        <position position="221"/>
    </location>
    <ligand>
        <name>L-aspartate</name>
        <dbReference type="ChEBI" id="CHEBI:29991"/>
    </ligand>
</feature>
<feature type="binding site" evidence="7">
    <location>
        <position position="455"/>
    </location>
    <ligand>
        <name>L-aspartate</name>
        <dbReference type="ChEBI" id="CHEBI:29991"/>
    </ligand>
</feature>
<proteinExistence type="inferred from homology"/>
<feature type="domain" description="Aminoacyl-transfer RNA synthetases class-II family profile" evidence="8">
    <location>
        <begin position="144"/>
        <end position="562"/>
    </location>
</feature>
<dbReference type="InterPro" id="IPR006195">
    <property type="entry name" value="aa-tRNA-synth_II"/>
</dbReference>
<feature type="binding site" evidence="7">
    <location>
        <position position="496"/>
    </location>
    <ligand>
        <name>L-aspartate</name>
        <dbReference type="ChEBI" id="CHEBI:29991"/>
    </ligand>
</feature>
<keyword evidence="3 7" id="KW-0547">Nucleotide-binding</keyword>
<dbReference type="PANTHER" id="PTHR22594">
    <property type="entry name" value="ASPARTYL/LYSYL-TRNA SYNTHETASE"/>
    <property type="match status" value="1"/>
</dbReference>
<keyword evidence="7" id="KW-0963">Cytoplasm</keyword>
<feature type="binding site" evidence="7">
    <location>
        <begin position="221"/>
        <end position="223"/>
    </location>
    <ligand>
        <name>ATP</name>
        <dbReference type="ChEBI" id="CHEBI:30616"/>
    </ligand>
</feature>
<dbReference type="HAMAP" id="MF_00044">
    <property type="entry name" value="Asp_tRNA_synth_type1"/>
    <property type="match status" value="1"/>
</dbReference>
<keyword evidence="4 7" id="KW-0067">ATP-binding</keyword>
<dbReference type="InterPro" id="IPR047090">
    <property type="entry name" value="AspRS_core"/>
</dbReference>
<dbReference type="PROSITE" id="PS50862">
    <property type="entry name" value="AA_TRNA_LIGASE_II"/>
    <property type="match status" value="1"/>
</dbReference>
<evidence type="ECO:0000256" key="4">
    <source>
        <dbReference type="ARBA" id="ARBA00022840"/>
    </source>
</evidence>
<evidence type="ECO:0000256" key="6">
    <source>
        <dbReference type="ARBA" id="ARBA00023146"/>
    </source>
</evidence>
<accession>A0ABW4NBB1</accession>
<comment type="caution">
    <text evidence="7">Lacks conserved residue(s) required for the propagation of feature annotation.</text>
</comment>
<comment type="caution">
    <text evidence="9">The sequence shown here is derived from an EMBL/GenBank/DDBJ whole genome shotgun (WGS) entry which is preliminary data.</text>
</comment>
<keyword evidence="5 7" id="KW-0648">Protein biosynthesis</keyword>
<dbReference type="InterPro" id="IPR047089">
    <property type="entry name" value="Asp-tRNA-ligase_1_N"/>
</dbReference>
<dbReference type="Gene3D" id="3.30.930.10">
    <property type="entry name" value="Bira Bifunctional Protein, Domain 2"/>
    <property type="match status" value="1"/>
</dbReference>
<keyword evidence="2 7" id="KW-0436">Ligase</keyword>
<protein>
    <recommendedName>
        <fullName evidence="7">Aspartate--tRNA(Asp/Asn) ligase</fullName>
        <ecNumber evidence="7">6.1.1.23</ecNumber>
    </recommendedName>
    <alternativeName>
        <fullName evidence="7">Aspartyl-tRNA synthetase</fullName>
        <shortName evidence="7">AspRS</shortName>
    </alternativeName>
    <alternativeName>
        <fullName evidence="7">Non-discriminating aspartyl-tRNA synthetase</fullName>
        <shortName evidence="7">ND-AspRS</shortName>
    </alternativeName>
</protein>